<feature type="region of interest" description="Disordered" evidence="2">
    <location>
        <begin position="149"/>
        <end position="168"/>
    </location>
</feature>
<feature type="coiled-coil region" evidence="1">
    <location>
        <begin position="192"/>
        <end position="226"/>
    </location>
</feature>
<evidence type="ECO:0000256" key="2">
    <source>
        <dbReference type="SAM" id="MobiDB-lite"/>
    </source>
</evidence>
<evidence type="ECO:0000256" key="1">
    <source>
        <dbReference type="SAM" id="Coils"/>
    </source>
</evidence>
<feature type="compositionally biased region" description="Low complexity" evidence="2">
    <location>
        <begin position="259"/>
        <end position="276"/>
    </location>
</feature>
<feature type="compositionally biased region" description="Basic and acidic residues" evidence="2">
    <location>
        <begin position="46"/>
        <end position="63"/>
    </location>
</feature>
<keyword evidence="1" id="KW-0175">Coiled coil</keyword>
<gene>
    <name evidence="3" type="ORF">WMSIL1_LOCUS12403</name>
</gene>
<feature type="non-terminal residue" evidence="3">
    <location>
        <position position="1"/>
    </location>
</feature>
<organism evidence="3 4">
    <name type="scientific">Hymenolepis diminuta</name>
    <name type="common">Rat tapeworm</name>
    <dbReference type="NCBI Taxonomy" id="6216"/>
    <lineage>
        <taxon>Eukaryota</taxon>
        <taxon>Metazoa</taxon>
        <taxon>Spiralia</taxon>
        <taxon>Lophotrochozoa</taxon>
        <taxon>Platyhelminthes</taxon>
        <taxon>Cestoda</taxon>
        <taxon>Eucestoda</taxon>
        <taxon>Cyclophyllidea</taxon>
        <taxon>Hymenolepididae</taxon>
        <taxon>Hymenolepis</taxon>
    </lineage>
</organism>
<reference evidence="3 4" key="1">
    <citation type="submission" date="2019-07" db="EMBL/GenBank/DDBJ databases">
        <authorList>
            <person name="Jastrzebski P J."/>
            <person name="Paukszto L."/>
            <person name="Jastrzebski P J."/>
        </authorList>
    </citation>
    <scope>NUCLEOTIDE SEQUENCE [LARGE SCALE GENOMIC DNA]</scope>
    <source>
        <strain evidence="3 4">WMS-il1</strain>
    </source>
</reference>
<name>A0A564Z482_HYMDI</name>
<dbReference type="AlphaFoldDB" id="A0A564Z482"/>
<feature type="compositionally biased region" description="Polar residues" evidence="2">
    <location>
        <begin position="416"/>
        <end position="426"/>
    </location>
</feature>
<proteinExistence type="predicted"/>
<accession>A0A564Z482</accession>
<dbReference type="EMBL" id="CABIJS010000632">
    <property type="protein sequence ID" value="VUZ54315.1"/>
    <property type="molecule type" value="Genomic_DNA"/>
</dbReference>
<keyword evidence="4" id="KW-1185">Reference proteome</keyword>
<feature type="region of interest" description="Disordered" evidence="2">
    <location>
        <begin position="390"/>
        <end position="432"/>
    </location>
</feature>
<evidence type="ECO:0000313" key="3">
    <source>
        <dbReference type="EMBL" id="VUZ54315.1"/>
    </source>
</evidence>
<evidence type="ECO:0000313" key="4">
    <source>
        <dbReference type="Proteomes" id="UP000321570"/>
    </source>
</evidence>
<protein>
    <submittedName>
        <fullName evidence="3">Uncharacterized protein</fullName>
    </submittedName>
</protein>
<feature type="region of interest" description="Disordered" evidence="2">
    <location>
        <begin position="46"/>
        <end position="74"/>
    </location>
</feature>
<dbReference type="Proteomes" id="UP000321570">
    <property type="component" value="Unassembled WGS sequence"/>
</dbReference>
<sequence length="432" mass="47856">IEIDKESSLFETIVFDFDSLKKFTEDITRRLTTARHLLGELTEKCKTQEDQDQKPEDVIEQKPEIGSGATPAVSASNPLRKIIDRFTLELGDAVYSNSISTDQELMDLLDGLKSTVKKEEEEELNGPISEIPETKALKIPRKRRNTAPLTLQSQRKKARRSVTAVQITEEPEEGSIVVEEKPSPQSRLVEIHEQAITSLSELAKSLSALEEEVKSNQDERLATERTAGMLLRKDIEFRLAPPPVEKKRTVVSIKCPSPQMQTTTSTAQQQESVRPTVVSTSVRPIIRPNSTIPSPAPILLPPNNRGTIFIRRPIPSNLPLPRPNPLPHLQIRPRIPPSRIFRFYGNLFTEDGSPIRLGPDGRTMIQLPPESIPPEQRQAVLAQIQRYRSTAAAAGMSSTNTTSVNSSTVPSSAATQSRPSVNSVNSAAARDH</sequence>
<feature type="compositionally biased region" description="Low complexity" evidence="2">
    <location>
        <begin position="397"/>
        <end position="415"/>
    </location>
</feature>
<feature type="region of interest" description="Disordered" evidence="2">
    <location>
        <begin position="257"/>
        <end position="276"/>
    </location>
</feature>